<proteinExistence type="predicted"/>
<reference evidence="1" key="1">
    <citation type="submission" date="2018-06" db="EMBL/GenBank/DDBJ databases">
        <authorList>
            <consortium name="Pathogen Informatics"/>
            <person name="Doyle S."/>
        </authorList>
    </citation>
    <scope>NUCLEOTIDE SEQUENCE [LARGE SCALE GENOMIC DNA]</scope>
    <source>
        <strain evidence="1">NCTC13765</strain>
    </source>
</reference>
<keyword evidence="2" id="KW-1185">Reference proteome</keyword>
<dbReference type="Proteomes" id="UP000254634">
    <property type="component" value="Unassembled WGS sequence"/>
</dbReference>
<dbReference type="RefSeq" id="WP_018372436.1">
    <property type="nucleotide sequence ID" value="NZ_UHFR01000005.1"/>
</dbReference>
<dbReference type="OrthoDB" id="9758243at2"/>
<dbReference type="EMBL" id="UHFR01000005">
    <property type="protein sequence ID" value="SUN77393.1"/>
    <property type="molecule type" value="Genomic_DNA"/>
</dbReference>
<gene>
    <name evidence="1" type="ORF">NCTC13765_01918</name>
</gene>
<keyword evidence="1" id="KW-0067">ATP-binding</keyword>
<protein>
    <submittedName>
        <fullName evidence="1">Helicase superfamily protein</fullName>
    </submittedName>
</protein>
<dbReference type="AlphaFoldDB" id="A0A380KZG8"/>
<dbReference type="STRING" id="1123307.GCA_000380065_01717"/>
<evidence type="ECO:0000313" key="2">
    <source>
        <dbReference type="Proteomes" id="UP000254634"/>
    </source>
</evidence>
<keyword evidence="1" id="KW-0347">Helicase</keyword>
<name>A0A380KZG8_9STRE</name>
<keyword evidence="1" id="KW-0547">Nucleotide-binding</keyword>
<organism evidence="1 2">
    <name type="scientific">Streptococcus massiliensis</name>
    <dbReference type="NCBI Taxonomy" id="313439"/>
    <lineage>
        <taxon>Bacteria</taxon>
        <taxon>Bacillati</taxon>
        <taxon>Bacillota</taxon>
        <taxon>Bacilli</taxon>
        <taxon>Lactobacillales</taxon>
        <taxon>Streptococcaceae</taxon>
        <taxon>Streptococcus</taxon>
    </lineage>
</organism>
<accession>A0A380KZG8</accession>
<dbReference type="GO" id="GO:0004386">
    <property type="term" value="F:helicase activity"/>
    <property type="evidence" value="ECO:0007669"/>
    <property type="project" value="UniProtKB-KW"/>
</dbReference>
<keyword evidence="1" id="KW-0378">Hydrolase</keyword>
<evidence type="ECO:0000313" key="1">
    <source>
        <dbReference type="EMBL" id="SUN77393.1"/>
    </source>
</evidence>
<sequence length="118" mass="13888">MGLEEVNNYIQVYLKGANQRESHLFANCLEEFFSDIDNQRYIIKQESAQGTIYYAVPSIFAGKKREAQLFLTYMQSYLGKSELIYTRNEAGRKVLFQARMSKRNQDFALTKKQIRVRK</sequence>